<feature type="region of interest" description="Disordered" evidence="1">
    <location>
        <begin position="1"/>
        <end position="46"/>
    </location>
</feature>
<evidence type="ECO:0000256" key="1">
    <source>
        <dbReference type="SAM" id="MobiDB-lite"/>
    </source>
</evidence>
<dbReference type="AlphaFoldDB" id="A0A9Q3BKW3"/>
<evidence type="ECO:0000313" key="2">
    <source>
        <dbReference type="EMBL" id="MBW0467761.1"/>
    </source>
</evidence>
<comment type="caution">
    <text evidence="2">The sequence shown here is derived from an EMBL/GenBank/DDBJ whole genome shotgun (WGS) entry which is preliminary data.</text>
</comment>
<evidence type="ECO:0000313" key="3">
    <source>
        <dbReference type="Proteomes" id="UP000765509"/>
    </source>
</evidence>
<feature type="region of interest" description="Disordered" evidence="1">
    <location>
        <begin position="63"/>
        <end position="99"/>
    </location>
</feature>
<dbReference type="Proteomes" id="UP000765509">
    <property type="component" value="Unassembled WGS sequence"/>
</dbReference>
<accession>A0A9Q3BKW3</accession>
<sequence>MDRVSPMEEGEPSRRGGPKRGLGEAENEEGEDSVRQKGSEETEVETALVGAPECYEAPNIALFDQSSLSQDDGENDPIHGKTHSTSFSQGNFKSPSIQDSINEGTSLFLWYSSP</sequence>
<proteinExistence type="predicted"/>
<keyword evidence="3" id="KW-1185">Reference proteome</keyword>
<feature type="compositionally biased region" description="Polar residues" evidence="1">
    <location>
        <begin position="83"/>
        <end position="99"/>
    </location>
</feature>
<protein>
    <submittedName>
        <fullName evidence="2">Uncharacterized protein</fullName>
    </submittedName>
</protein>
<gene>
    <name evidence="2" type="ORF">O181_007476</name>
</gene>
<reference evidence="2" key="1">
    <citation type="submission" date="2021-03" db="EMBL/GenBank/DDBJ databases">
        <title>Draft genome sequence of rust myrtle Austropuccinia psidii MF-1, a brazilian biotype.</title>
        <authorList>
            <person name="Quecine M.C."/>
            <person name="Pachon D.M.R."/>
            <person name="Bonatelli M.L."/>
            <person name="Correr F.H."/>
            <person name="Franceschini L.M."/>
            <person name="Leite T.F."/>
            <person name="Margarido G.R.A."/>
            <person name="Almeida C.A."/>
            <person name="Ferrarezi J.A."/>
            <person name="Labate C.A."/>
        </authorList>
    </citation>
    <scope>NUCLEOTIDE SEQUENCE</scope>
    <source>
        <strain evidence="2">MF-1</strain>
    </source>
</reference>
<feature type="compositionally biased region" description="Basic and acidic residues" evidence="1">
    <location>
        <begin position="1"/>
        <end position="14"/>
    </location>
</feature>
<name>A0A9Q3BKW3_9BASI</name>
<dbReference type="EMBL" id="AVOT02001668">
    <property type="protein sequence ID" value="MBW0467761.1"/>
    <property type="molecule type" value="Genomic_DNA"/>
</dbReference>
<organism evidence="2 3">
    <name type="scientific">Austropuccinia psidii MF-1</name>
    <dbReference type="NCBI Taxonomy" id="1389203"/>
    <lineage>
        <taxon>Eukaryota</taxon>
        <taxon>Fungi</taxon>
        <taxon>Dikarya</taxon>
        <taxon>Basidiomycota</taxon>
        <taxon>Pucciniomycotina</taxon>
        <taxon>Pucciniomycetes</taxon>
        <taxon>Pucciniales</taxon>
        <taxon>Sphaerophragmiaceae</taxon>
        <taxon>Austropuccinia</taxon>
    </lineage>
</organism>